<dbReference type="AlphaFoldDB" id="A0AAE3U369"/>
<dbReference type="CDD" id="cd02440">
    <property type="entry name" value="AdoMet_MTases"/>
    <property type="match status" value="1"/>
</dbReference>
<dbReference type="PANTHER" id="PTHR43861">
    <property type="entry name" value="TRANS-ACONITATE 2-METHYLTRANSFERASE-RELATED"/>
    <property type="match status" value="1"/>
</dbReference>
<gene>
    <name evidence="2" type="ORF">MRS75_15285</name>
</gene>
<dbReference type="SUPFAM" id="SSF53335">
    <property type="entry name" value="S-adenosyl-L-methionine-dependent methyltransferases"/>
    <property type="match status" value="1"/>
</dbReference>
<reference evidence="2" key="1">
    <citation type="submission" date="2022-03" db="EMBL/GenBank/DDBJ databases">
        <title>Fererhizobium litorale gen. nov., sp. nov., isolated from sandy sediments of the Sea of Japan seashore.</title>
        <authorList>
            <person name="Romanenko L."/>
            <person name="Kurilenko V."/>
            <person name="Otstavnykh N."/>
            <person name="Svetashev V."/>
            <person name="Tekutyeva L."/>
            <person name="Isaeva M."/>
            <person name="Mikhailov V."/>
        </authorList>
    </citation>
    <scope>NUCLEOTIDE SEQUENCE</scope>
    <source>
        <strain evidence="2">KMM 9576</strain>
    </source>
</reference>
<sequence length="237" mass="26738">MSFSLKAFLGLKKRRVTKTAPKKAVQIKPQPAEEPVTEVIPLSHDGAKAYWASRRNGAENEPISYANVDLTRTKFLEEKIRKHMPSTARILEVGPNAGRNLAYLHDMGFTNLAGIEINPAAVEVMRRSYPQLADIPITVSPIEDAIKAIEDGSFDLIFTMAVLEHVHSDSNWIFAEMARIASNLLTIEDEISTSVRHFPRQYKTVFEGLGMKEVDFSDVVPGLTKKFRYRFFQRDVS</sequence>
<dbReference type="EMBL" id="JALDYZ010000008">
    <property type="protein sequence ID" value="MDI7923442.1"/>
    <property type="molecule type" value="Genomic_DNA"/>
</dbReference>
<comment type="caution">
    <text evidence="2">The sequence shown here is derived from an EMBL/GenBank/DDBJ whole genome shotgun (WGS) entry which is preliminary data.</text>
</comment>
<evidence type="ECO:0000259" key="1">
    <source>
        <dbReference type="Pfam" id="PF08241"/>
    </source>
</evidence>
<dbReference type="Pfam" id="PF08241">
    <property type="entry name" value="Methyltransf_11"/>
    <property type="match status" value="1"/>
</dbReference>
<dbReference type="GO" id="GO:0032259">
    <property type="term" value="P:methylation"/>
    <property type="evidence" value="ECO:0007669"/>
    <property type="project" value="UniProtKB-KW"/>
</dbReference>
<keyword evidence="2" id="KW-0489">Methyltransferase</keyword>
<protein>
    <submittedName>
        <fullName evidence="2">Class I SAM-dependent methyltransferase</fullName>
    </submittedName>
</protein>
<keyword evidence="3" id="KW-1185">Reference proteome</keyword>
<keyword evidence="2" id="KW-0808">Transferase</keyword>
<proteinExistence type="predicted"/>
<dbReference type="Gene3D" id="3.40.50.150">
    <property type="entry name" value="Vaccinia Virus protein VP39"/>
    <property type="match status" value="1"/>
</dbReference>
<organism evidence="2 3">
    <name type="scientific">Ferirhizobium litorale</name>
    <dbReference type="NCBI Taxonomy" id="2927786"/>
    <lineage>
        <taxon>Bacteria</taxon>
        <taxon>Pseudomonadati</taxon>
        <taxon>Pseudomonadota</taxon>
        <taxon>Alphaproteobacteria</taxon>
        <taxon>Hyphomicrobiales</taxon>
        <taxon>Rhizobiaceae</taxon>
        <taxon>Ferirhizobium</taxon>
    </lineage>
</organism>
<dbReference type="InterPro" id="IPR013216">
    <property type="entry name" value="Methyltransf_11"/>
</dbReference>
<dbReference type="Proteomes" id="UP001161580">
    <property type="component" value="Unassembled WGS sequence"/>
</dbReference>
<dbReference type="RefSeq" id="WP_311787968.1">
    <property type="nucleotide sequence ID" value="NZ_JALDYY010000012.1"/>
</dbReference>
<dbReference type="GO" id="GO:0008757">
    <property type="term" value="F:S-adenosylmethionine-dependent methyltransferase activity"/>
    <property type="evidence" value="ECO:0007669"/>
    <property type="project" value="InterPro"/>
</dbReference>
<name>A0AAE3U369_9HYPH</name>
<evidence type="ECO:0000313" key="3">
    <source>
        <dbReference type="Proteomes" id="UP001161580"/>
    </source>
</evidence>
<evidence type="ECO:0000313" key="2">
    <source>
        <dbReference type="EMBL" id="MDI7923442.1"/>
    </source>
</evidence>
<feature type="domain" description="Methyltransferase type 11" evidence="1">
    <location>
        <begin position="91"/>
        <end position="180"/>
    </location>
</feature>
<dbReference type="InterPro" id="IPR029063">
    <property type="entry name" value="SAM-dependent_MTases_sf"/>
</dbReference>
<accession>A0AAE3U369</accession>